<accession>A0A5A8ENX4</accession>
<evidence type="ECO:0000256" key="1">
    <source>
        <dbReference type="SAM" id="MobiDB-lite"/>
    </source>
</evidence>
<evidence type="ECO:0000313" key="2">
    <source>
        <dbReference type="EMBL" id="KAA0177650.1"/>
    </source>
</evidence>
<comment type="caution">
    <text evidence="2">The sequence shown here is derived from an EMBL/GenBank/DDBJ whole genome shotgun (WGS) entry which is preliminary data.</text>
</comment>
<reference evidence="2 3" key="1">
    <citation type="submission" date="2019-07" db="EMBL/GenBank/DDBJ databases">
        <title>Genomes of Cafeteria roenbergensis.</title>
        <authorList>
            <person name="Fischer M.G."/>
            <person name="Hackl T."/>
            <person name="Roman M."/>
        </authorList>
    </citation>
    <scope>NUCLEOTIDE SEQUENCE [LARGE SCALE GENOMIC DNA]</scope>
    <source>
        <strain evidence="2 3">E4-10P</strain>
    </source>
</reference>
<gene>
    <name evidence="2" type="ORF">FNF27_00823</name>
</gene>
<evidence type="ECO:0000313" key="3">
    <source>
        <dbReference type="Proteomes" id="UP000322899"/>
    </source>
</evidence>
<proteinExistence type="predicted"/>
<organism evidence="2 3">
    <name type="scientific">Cafeteria roenbergensis</name>
    <name type="common">Marine flagellate</name>
    <dbReference type="NCBI Taxonomy" id="33653"/>
    <lineage>
        <taxon>Eukaryota</taxon>
        <taxon>Sar</taxon>
        <taxon>Stramenopiles</taxon>
        <taxon>Bigyra</taxon>
        <taxon>Opalozoa</taxon>
        <taxon>Bicosoecida</taxon>
        <taxon>Cafeteriaceae</taxon>
        <taxon>Cafeteria</taxon>
    </lineage>
</organism>
<feature type="compositionally biased region" description="Acidic residues" evidence="1">
    <location>
        <begin position="311"/>
        <end position="337"/>
    </location>
</feature>
<dbReference type="Proteomes" id="UP000322899">
    <property type="component" value="Unassembled WGS sequence"/>
</dbReference>
<protein>
    <submittedName>
        <fullName evidence="2">Uncharacterized protein</fullName>
    </submittedName>
</protein>
<name>A0A5A8ENX4_CAFRO</name>
<feature type="region of interest" description="Disordered" evidence="1">
    <location>
        <begin position="310"/>
        <end position="365"/>
    </location>
</feature>
<dbReference type="AlphaFoldDB" id="A0A5A8ENX4"/>
<dbReference type="EMBL" id="VLTO01000003">
    <property type="protein sequence ID" value="KAA0177650.1"/>
    <property type="molecule type" value="Genomic_DNA"/>
</dbReference>
<sequence>MWERFETDMASLREAVRRAMRRAWGGFRPAQGSEEELYAFVCGTPEAALAEYLVSGAQGMDVQATQRFSSAYSVVGQQSLPPQARDSLAVAAEVLAAGRPSSSPPPHIPVQMPAPSDHSVLGIGTAVREVLDSPSVGGRLLEWRRSLSLAASAVELALADTATQARSWEVARTAVGVPEGWEVLAAAAWCLGAGKGGQAKDSPATVRLAMAMRGTGSESRTLRIAMVPVLAGGPGAGGAGKGGCCLWASGSGEWPEATQADEVPGALAHDLVSVLPPGSTGARPAVALSPAPGRGVLVVLVAGREVISLDVDVDEDDDSDEDEDSDAGDDSSDEQEEDVGHTSASDGDDDDEEAAAHGSVGEESD</sequence>